<evidence type="ECO:0000313" key="2">
    <source>
        <dbReference type="RefSeq" id="XP_029657504.1"/>
    </source>
</evidence>
<keyword evidence="1" id="KW-1185">Reference proteome</keyword>
<dbReference type="RefSeq" id="XP_029657504.1">
    <property type="nucleotide sequence ID" value="XM_029801644.1"/>
</dbReference>
<dbReference type="AlphaFoldDB" id="A0A6P7TYE6"/>
<proteinExistence type="predicted"/>
<evidence type="ECO:0000313" key="1">
    <source>
        <dbReference type="Proteomes" id="UP000515154"/>
    </source>
</evidence>
<protein>
    <submittedName>
        <fullName evidence="2">Uncharacterized protein LOC115231672</fullName>
    </submittedName>
</protein>
<reference evidence="2" key="1">
    <citation type="submission" date="2025-08" db="UniProtKB">
        <authorList>
            <consortium name="RefSeq"/>
        </authorList>
    </citation>
    <scope>IDENTIFICATION</scope>
</reference>
<accession>A0A6P7TYE6</accession>
<name>A0A6P7TYE6_9MOLL</name>
<dbReference type="Proteomes" id="UP000515154">
    <property type="component" value="Unplaced"/>
</dbReference>
<sequence length="173" mass="19986">MHLCRKFGFTKSKRLKTHSIQSVITNDLAELRVDTTISTESKIQYNKPDIFLYDKKLNHIWLIEIGVTCVDNLKAVEVEKLHKYDILASELEIIYKAKIKILPIVITWDAISSKYFKIYMDLIGIKDSVLAYIQTIALKKTLEGMFVEYKHGFEDVMTSQQRLCSVEHSPKGS</sequence>
<gene>
    <name evidence="2" type="primary">LOC115231672</name>
</gene>
<organism evidence="1 2">
    <name type="scientific">Octopus sinensis</name>
    <name type="common">East Asian common octopus</name>
    <dbReference type="NCBI Taxonomy" id="2607531"/>
    <lineage>
        <taxon>Eukaryota</taxon>
        <taxon>Metazoa</taxon>
        <taxon>Spiralia</taxon>
        <taxon>Lophotrochozoa</taxon>
        <taxon>Mollusca</taxon>
        <taxon>Cephalopoda</taxon>
        <taxon>Coleoidea</taxon>
        <taxon>Octopodiformes</taxon>
        <taxon>Octopoda</taxon>
        <taxon>Incirrata</taxon>
        <taxon>Octopodidae</taxon>
        <taxon>Octopus</taxon>
    </lineage>
</organism>
<dbReference type="KEGG" id="osn:115231672"/>